<keyword evidence="3" id="KW-1185">Reference proteome</keyword>
<feature type="domain" description="dTDP-4-dehydro-6-deoxy-alpha-D-glucopyranose 2,3-dehydratase" evidence="1">
    <location>
        <begin position="23"/>
        <end position="223"/>
    </location>
</feature>
<name>A0A931GK25_9ACTN</name>
<proteinExistence type="predicted"/>
<dbReference type="InterPro" id="IPR005212">
    <property type="entry name" value="EvaA-like"/>
</dbReference>
<dbReference type="EMBL" id="JADOUA010000001">
    <property type="protein sequence ID" value="MBG6085956.1"/>
    <property type="molecule type" value="Genomic_DNA"/>
</dbReference>
<protein>
    <submittedName>
        <fullName evidence="2">Oxidase EvaA</fullName>
        <ecNumber evidence="2">4.2.1.159</ecNumber>
    </submittedName>
</protein>
<comment type="caution">
    <text evidence="2">The sequence shown here is derived from an EMBL/GenBank/DDBJ whole genome shotgun (WGS) entry which is preliminary data.</text>
</comment>
<dbReference type="AlphaFoldDB" id="A0A931GK25"/>
<dbReference type="InterPro" id="IPR038153">
    <property type="entry name" value="EvaA-like_sf"/>
</dbReference>
<dbReference type="Proteomes" id="UP000614047">
    <property type="component" value="Unassembled WGS sequence"/>
</dbReference>
<evidence type="ECO:0000313" key="2">
    <source>
        <dbReference type="EMBL" id="MBG6085956.1"/>
    </source>
</evidence>
<sequence length="455" mass="51060">MNDLDERVARSERTVDRAGLDGFRAWFAGHAAGGGLRAERIPFDRLRGWRFDPDSGDLRHDSGAFFSVEGLRVRMPGAPVEEWSQPIIRQPEIGILGILAKEFDGVLHFLMQAKTEPGNHGGAQLSPTVQATRSNYTRRHGGRPVPYLEYFQRPRRHRVLADVRQSEQGCWFYRKRNRNMITEVTGDVPVRPGFRWLTLGELYELLAVDDLVNMDARSVLACLPVNACDPGADTLSWITDERTLREVGTEAVPLRQVERWRRTSERIRHDSGRFFDVIAVDVRARDREVSSWTQPMIEPRGQGVSAFLLRRGAAGPEVLVHARAEPGYADVVELAPTVQCTPPNYGILPGAARPPYLDEVLAAPPERVLFESVLSEEGGRFYHARNRYLIVETDPRRPPAAAPHHRWTPVRELAALIRHSHYVNVEARTLLACLRGVQARAARPGAAAPLLARTG</sequence>
<dbReference type="RefSeq" id="WP_197009021.1">
    <property type="nucleotide sequence ID" value="NZ_BAABES010000014.1"/>
</dbReference>
<reference evidence="2" key="1">
    <citation type="submission" date="2020-11" db="EMBL/GenBank/DDBJ databases">
        <title>Sequencing the genomes of 1000 actinobacteria strains.</title>
        <authorList>
            <person name="Klenk H.-P."/>
        </authorList>
    </citation>
    <scope>NUCLEOTIDE SEQUENCE</scope>
    <source>
        <strain evidence="2">DSM 43175</strain>
    </source>
</reference>
<feature type="domain" description="dTDP-4-dehydro-6-deoxy-alpha-D-glucopyranose 2,3-dehydratase" evidence="1">
    <location>
        <begin position="233"/>
        <end position="434"/>
    </location>
</feature>
<dbReference type="Pfam" id="PF03559">
    <property type="entry name" value="Hexose_dehydrat"/>
    <property type="match status" value="2"/>
</dbReference>
<dbReference type="EC" id="4.2.1.159" evidence="2"/>
<accession>A0A931GK25</accession>
<keyword evidence="2" id="KW-0456">Lyase</keyword>
<gene>
    <name evidence="2" type="ORF">IW256_000069</name>
</gene>
<organism evidence="2 3">
    <name type="scientific">Actinomadura viridis</name>
    <dbReference type="NCBI Taxonomy" id="58110"/>
    <lineage>
        <taxon>Bacteria</taxon>
        <taxon>Bacillati</taxon>
        <taxon>Actinomycetota</taxon>
        <taxon>Actinomycetes</taxon>
        <taxon>Streptosporangiales</taxon>
        <taxon>Thermomonosporaceae</taxon>
        <taxon>Actinomadura</taxon>
    </lineage>
</organism>
<dbReference type="GO" id="GO:0016829">
    <property type="term" value="F:lyase activity"/>
    <property type="evidence" value="ECO:0007669"/>
    <property type="project" value="UniProtKB-KW"/>
</dbReference>
<dbReference type="Gene3D" id="3.90.79.40">
    <property type="entry name" value="EvaA sugar 2,3-dehydratase subunit"/>
    <property type="match status" value="2"/>
</dbReference>
<evidence type="ECO:0000259" key="1">
    <source>
        <dbReference type="Pfam" id="PF03559"/>
    </source>
</evidence>
<evidence type="ECO:0000313" key="3">
    <source>
        <dbReference type="Proteomes" id="UP000614047"/>
    </source>
</evidence>